<dbReference type="AlphaFoldDB" id="A0A395NA38"/>
<dbReference type="PRINTS" id="PR00623">
    <property type="entry name" value="HISTONEH4"/>
</dbReference>
<keyword evidence="11" id="KW-1185">Reference proteome</keyword>
<comment type="caution">
    <text evidence="10">The sequence shown here is derived from an EMBL/GenBank/DDBJ whole genome shotgun (WGS) entry which is preliminary data.</text>
</comment>
<evidence type="ECO:0000256" key="1">
    <source>
        <dbReference type="ARBA" id="ARBA00004123"/>
    </source>
</evidence>
<dbReference type="InterPro" id="IPR001951">
    <property type="entry name" value="Histone_H4"/>
</dbReference>
<dbReference type="OrthoDB" id="3919494at2759"/>
<dbReference type="GO" id="GO:0000786">
    <property type="term" value="C:nucleosome"/>
    <property type="evidence" value="ECO:0007669"/>
    <property type="project" value="UniProtKB-KW"/>
</dbReference>
<proteinExistence type="inferred from homology"/>
<reference evidence="10 11" key="1">
    <citation type="journal article" date="2018" name="PLoS Pathog.">
        <title>Evolution of structural diversity of trichothecenes, a family of toxins produced by plant pathogenic and entomopathogenic fungi.</title>
        <authorList>
            <person name="Proctor R.H."/>
            <person name="McCormick S.P."/>
            <person name="Kim H.S."/>
            <person name="Cardoza R.E."/>
            <person name="Stanley A.M."/>
            <person name="Lindo L."/>
            <person name="Kelly A."/>
            <person name="Brown D.W."/>
            <person name="Lee T."/>
            <person name="Vaughan M.M."/>
            <person name="Alexander N.J."/>
            <person name="Busman M."/>
            <person name="Gutierrez S."/>
        </authorList>
    </citation>
    <scope>NUCLEOTIDE SEQUENCE [LARGE SCALE GENOMIC DNA]</scope>
    <source>
        <strain evidence="10 11">IBT 40837</strain>
    </source>
</reference>
<name>A0A395NA38_TRIAR</name>
<dbReference type="Gene3D" id="1.10.20.10">
    <property type="entry name" value="Histone, subunit A"/>
    <property type="match status" value="1"/>
</dbReference>
<evidence type="ECO:0000313" key="10">
    <source>
        <dbReference type="EMBL" id="RFU72677.1"/>
    </source>
</evidence>
<gene>
    <name evidence="10" type="ORF">TARUN_9576</name>
</gene>
<dbReference type="SUPFAM" id="SSF47113">
    <property type="entry name" value="Histone-fold"/>
    <property type="match status" value="1"/>
</dbReference>
<feature type="region of interest" description="Disordered" evidence="9">
    <location>
        <begin position="89"/>
        <end position="118"/>
    </location>
</feature>
<evidence type="ECO:0000256" key="7">
    <source>
        <dbReference type="ARBA" id="ARBA00023269"/>
    </source>
</evidence>
<dbReference type="GO" id="GO:0005634">
    <property type="term" value="C:nucleus"/>
    <property type="evidence" value="ECO:0007669"/>
    <property type="project" value="UniProtKB-SubCell"/>
</dbReference>
<organism evidence="10 11">
    <name type="scientific">Trichoderma arundinaceum</name>
    <dbReference type="NCBI Taxonomy" id="490622"/>
    <lineage>
        <taxon>Eukaryota</taxon>
        <taxon>Fungi</taxon>
        <taxon>Dikarya</taxon>
        <taxon>Ascomycota</taxon>
        <taxon>Pezizomycotina</taxon>
        <taxon>Sordariomycetes</taxon>
        <taxon>Hypocreomycetidae</taxon>
        <taxon>Hypocreales</taxon>
        <taxon>Hypocreaceae</taxon>
        <taxon>Trichoderma</taxon>
    </lineage>
</organism>
<keyword evidence="6 8" id="KW-0539">Nucleus</keyword>
<evidence type="ECO:0000256" key="4">
    <source>
        <dbReference type="ARBA" id="ARBA00022454"/>
    </source>
</evidence>
<evidence type="ECO:0000313" key="11">
    <source>
        <dbReference type="Proteomes" id="UP000266272"/>
    </source>
</evidence>
<keyword evidence="4 8" id="KW-0158">Chromosome</keyword>
<evidence type="ECO:0000256" key="8">
    <source>
        <dbReference type="RuleBase" id="RU000528"/>
    </source>
</evidence>
<evidence type="ECO:0000256" key="5">
    <source>
        <dbReference type="ARBA" id="ARBA00023125"/>
    </source>
</evidence>
<keyword evidence="5 8" id="KW-0238">DNA-binding</keyword>
<comment type="similarity">
    <text evidence="3 8">Belongs to the histone H4 family.</text>
</comment>
<dbReference type="SMART" id="SM00417">
    <property type="entry name" value="H4"/>
    <property type="match status" value="1"/>
</dbReference>
<keyword evidence="7 8" id="KW-0544">Nucleosome core</keyword>
<dbReference type="GO" id="GO:0046982">
    <property type="term" value="F:protein heterodimerization activity"/>
    <property type="evidence" value="ECO:0007669"/>
    <property type="project" value="InterPro"/>
</dbReference>
<sequence>MLILMTSAAEEPAGGLLRPQLAGTRISAGIYKEIRTVIKEYLEQVLEDAYIYVEYRKAKTITLEDVSSTTRIKSFIAFDAADAPYTVSIQTPGQSPDNIVVERRRRGDRPHKSDRITF</sequence>
<comment type="subcellular location">
    <subcellularLocation>
        <location evidence="2">Chromosome</location>
    </subcellularLocation>
    <subcellularLocation>
        <location evidence="1">Nucleus</location>
    </subcellularLocation>
</comment>
<evidence type="ECO:0000256" key="2">
    <source>
        <dbReference type="ARBA" id="ARBA00004286"/>
    </source>
</evidence>
<dbReference type="GO" id="GO:0003677">
    <property type="term" value="F:DNA binding"/>
    <property type="evidence" value="ECO:0007669"/>
    <property type="project" value="UniProtKB-KW"/>
</dbReference>
<comment type="function">
    <text evidence="8">Core component of nucleosome. Nucleosomes wrap and compact DNA into chromatin, limiting DNA accessibility to the cellular machineries which require DNA as a template. Histones thereby play a central role in transcription regulation, DNA repair, DNA replication and chromosomal stability. DNA accessibility is regulated via a complex set of post-translational modifications of histones, also called histone code, and nucleosome remodeling.</text>
</comment>
<evidence type="ECO:0000256" key="3">
    <source>
        <dbReference type="ARBA" id="ARBA00006564"/>
    </source>
</evidence>
<dbReference type="EMBL" id="PXOA01000804">
    <property type="protein sequence ID" value="RFU72677.1"/>
    <property type="molecule type" value="Genomic_DNA"/>
</dbReference>
<accession>A0A395NA38</accession>
<dbReference type="GO" id="GO:0030527">
    <property type="term" value="F:structural constituent of chromatin"/>
    <property type="evidence" value="ECO:0007669"/>
    <property type="project" value="InterPro"/>
</dbReference>
<comment type="subunit">
    <text evidence="8">The nucleosome is a histone octamer containing two molecules each of H2A, H2B, H3 and H4 assembled in one H3-H4 heterotetramer and two H2A-H2B heterodimers. The octamer wraps approximately 147 bp of DNA.</text>
</comment>
<evidence type="ECO:0000256" key="6">
    <source>
        <dbReference type="ARBA" id="ARBA00023242"/>
    </source>
</evidence>
<evidence type="ECO:0000256" key="9">
    <source>
        <dbReference type="SAM" id="MobiDB-lite"/>
    </source>
</evidence>
<dbReference type="InterPro" id="IPR009072">
    <property type="entry name" value="Histone-fold"/>
</dbReference>
<protein>
    <recommendedName>
        <fullName evidence="8">Histone H4</fullName>
    </recommendedName>
</protein>
<dbReference type="Proteomes" id="UP000266272">
    <property type="component" value="Unassembled WGS sequence"/>
</dbReference>